<dbReference type="InterPro" id="IPR036034">
    <property type="entry name" value="PDZ_sf"/>
</dbReference>
<keyword evidence="4" id="KW-1133">Transmembrane helix</keyword>
<dbReference type="AlphaFoldDB" id="A0A2U3LJ39"/>
<proteinExistence type="predicted"/>
<dbReference type="InterPro" id="IPR009003">
    <property type="entry name" value="Peptidase_S1_PA"/>
</dbReference>
<dbReference type="GO" id="GO:0004252">
    <property type="term" value="F:serine-type endopeptidase activity"/>
    <property type="evidence" value="ECO:0007669"/>
    <property type="project" value="InterPro"/>
</dbReference>
<dbReference type="InterPro" id="IPR001940">
    <property type="entry name" value="Peptidase_S1C"/>
</dbReference>
<accession>A0A2U3LJ39</accession>
<sequence length="412" mass="43065">MENEVHSPHKDNTASIENSHSETKELEVTFTSQQQPQISSHKPKSKFVATASLCLISAVIGGLTTVAAVPYLYPAKTLSPIQTSNSSFAQVANLTATQPNFPVEQIAKDLGPAVVGVSNFQSSQSYFGSSSDLQEAGSGSGFIIDALKGYIVTNNHVIDGAQKITVSLSDGRNLVAKVIGADPRTDLAVLQIADTKNLTAVKLGDSSKLEVGEPVVAIGNPGGNDFARSVTTGVVSATNRTLDIQGEASFNLIQTDAAINPGNSGGPLVDYQGLVIGINSAKYAEQGFEGMGFSIPISDAMPTIQQLIASGVAKHPALLVSTDDQYNTYAQSNNKPLGAYIAAVTANGPAAKAGIVKGDVITKLNNVPIQNSSDLIHELYKYNVGSTVTLTYNRNGQTNQVQATLGEISSNQ</sequence>
<keyword evidence="2 6" id="KW-0378">Hydrolase</keyword>
<feature type="domain" description="PDZ" evidence="5">
    <location>
        <begin position="338"/>
        <end position="396"/>
    </location>
</feature>
<keyword evidence="1 6" id="KW-0645">Protease</keyword>
<feature type="compositionally biased region" description="Polar residues" evidence="3">
    <location>
        <begin position="29"/>
        <end position="40"/>
    </location>
</feature>
<organism evidence="6 7">
    <name type="scientific">Candidatus Desulfosporosinus infrequens</name>
    <dbReference type="NCBI Taxonomy" id="2043169"/>
    <lineage>
        <taxon>Bacteria</taxon>
        <taxon>Bacillati</taxon>
        <taxon>Bacillota</taxon>
        <taxon>Clostridia</taxon>
        <taxon>Eubacteriales</taxon>
        <taxon>Desulfitobacteriaceae</taxon>
        <taxon>Desulfosporosinus</taxon>
    </lineage>
</organism>
<dbReference type="Proteomes" id="UP000238916">
    <property type="component" value="Unassembled WGS sequence"/>
</dbReference>
<dbReference type="Pfam" id="PF13180">
    <property type="entry name" value="PDZ_2"/>
    <property type="match status" value="1"/>
</dbReference>
<reference evidence="7" key="1">
    <citation type="submission" date="2018-02" db="EMBL/GenBank/DDBJ databases">
        <authorList>
            <person name="Hausmann B."/>
        </authorList>
    </citation>
    <scope>NUCLEOTIDE SEQUENCE [LARGE SCALE GENOMIC DNA]</scope>
    <source>
        <strain evidence="7">Peat soil MAG SbF1</strain>
    </source>
</reference>
<evidence type="ECO:0000313" key="7">
    <source>
        <dbReference type="Proteomes" id="UP000238916"/>
    </source>
</evidence>
<feature type="compositionally biased region" description="Basic and acidic residues" evidence="3">
    <location>
        <begin position="1"/>
        <end position="12"/>
    </location>
</feature>
<dbReference type="InterPro" id="IPR001478">
    <property type="entry name" value="PDZ"/>
</dbReference>
<dbReference type="PANTHER" id="PTHR43343">
    <property type="entry name" value="PEPTIDASE S12"/>
    <property type="match status" value="1"/>
</dbReference>
<dbReference type="Gene3D" id="2.40.10.120">
    <property type="match status" value="1"/>
</dbReference>
<dbReference type="PANTHER" id="PTHR43343:SF3">
    <property type="entry name" value="PROTEASE DO-LIKE 8, CHLOROPLASTIC"/>
    <property type="match status" value="1"/>
</dbReference>
<dbReference type="SUPFAM" id="SSF50494">
    <property type="entry name" value="Trypsin-like serine proteases"/>
    <property type="match status" value="1"/>
</dbReference>
<evidence type="ECO:0000256" key="2">
    <source>
        <dbReference type="ARBA" id="ARBA00022801"/>
    </source>
</evidence>
<keyword evidence="4" id="KW-0812">Transmembrane</keyword>
<keyword evidence="4" id="KW-0472">Membrane</keyword>
<name>A0A2U3LJ39_9FIRM</name>
<evidence type="ECO:0000256" key="1">
    <source>
        <dbReference type="ARBA" id="ARBA00022670"/>
    </source>
</evidence>
<dbReference type="SUPFAM" id="SSF50156">
    <property type="entry name" value="PDZ domain-like"/>
    <property type="match status" value="1"/>
</dbReference>
<feature type="region of interest" description="Disordered" evidence="3">
    <location>
        <begin position="1"/>
        <end position="41"/>
    </location>
</feature>
<dbReference type="Pfam" id="PF13365">
    <property type="entry name" value="Trypsin_2"/>
    <property type="match status" value="1"/>
</dbReference>
<evidence type="ECO:0000256" key="4">
    <source>
        <dbReference type="SAM" id="Phobius"/>
    </source>
</evidence>
<dbReference type="Gene3D" id="2.30.42.10">
    <property type="match status" value="1"/>
</dbReference>
<dbReference type="EMBL" id="OMOF01000490">
    <property type="protein sequence ID" value="SPF51872.1"/>
    <property type="molecule type" value="Genomic_DNA"/>
</dbReference>
<evidence type="ECO:0000259" key="5">
    <source>
        <dbReference type="PROSITE" id="PS50106"/>
    </source>
</evidence>
<protein>
    <submittedName>
        <fullName evidence="6">Serine protease Do-like HtrB</fullName>
        <ecNumber evidence="6">3.4.21.107</ecNumber>
    </submittedName>
</protein>
<dbReference type="SMART" id="SM00228">
    <property type="entry name" value="PDZ"/>
    <property type="match status" value="1"/>
</dbReference>
<dbReference type="PROSITE" id="PS50106">
    <property type="entry name" value="PDZ"/>
    <property type="match status" value="1"/>
</dbReference>
<evidence type="ECO:0000256" key="3">
    <source>
        <dbReference type="SAM" id="MobiDB-lite"/>
    </source>
</evidence>
<dbReference type="GO" id="GO:0006508">
    <property type="term" value="P:proteolysis"/>
    <property type="evidence" value="ECO:0007669"/>
    <property type="project" value="UniProtKB-KW"/>
</dbReference>
<dbReference type="OrthoDB" id="9758917at2"/>
<dbReference type="InterPro" id="IPR051201">
    <property type="entry name" value="Chloro_Bact_Ser_Proteases"/>
</dbReference>
<feature type="transmembrane region" description="Helical" evidence="4">
    <location>
        <begin position="47"/>
        <end position="73"/>
    </location>
</feature>
<dbReference type="PRINTS" id="PR00834">
    <property type="entry name" value="PROTEASES2C"/>
</dbReference>
<dbReference type="EC" id="3.4.21.107" evidence="6"/>
<gene>
    <name evidence="6" type="primary">htrB</name>
    <name evidence="6" type="ORF">SBF1_540012</name>
</gene>
<evidence type="ECO:0000313" key="6">
    <source>
        <dbReference type="EMBL" id="SPF51872.1"/>
    </source>
</evidence>